<keyword evidence="11" id="KW-0833">Ubl conjugation pathway</keyword>
<dbReference type="GO" id="GO:0008270">
    <property type="term" value="F:zinc ion binding"/>
    <property type="evidence" value="ECO:0007669"/>
    <property type="project" value="UniProtKB-KW"/>
</dbReference>
<comment type="catalytic activity">
    <reaction evidence="1">
        <text>[E2 ubiquitin-conjugating enzyme]-S-ubiquitinyl-L-cysteine + [acceptor protein]-L-lysine = [E2 ubiquitin-conjugating enzyme]-L-cysteine + [acceptor protein]-N(6)-ubiquitinyl-L-lysine.</text>
        <dbReference type="EC" id="2.3.2.31"/>
    </reaction>
</comment>
<dbReference type="Gene3D" id="3.30.420.10">
    <property type="entry name" value="Ribonuclease H-like superfamily/Ribonuclease H"/>
    <property type="match status" value="2"/>
</dbReference>
<evidence type="ECO:0000256" key="4">
    <source>
        <dbReference type="ARBA" id="ARBA00004906"/>
    </source>
</evidence>
<comment type="function">
    <text evidence="3">Might act as an E3 ubiquitin-protein ligase, or as part of E3 complex, which accepts ubiquitin from specific E2 ubiquitin-conjugating enzymes and then transfers it to substrates.</text>
</comment>
<dbReference type="GO" id="GO:0003676">
    <property type="term" value="F:nucleic acid binding"/>
    <property type="evidence" value="ECO:0007669"/>
    <property type="project" value="InterPro"/>
</dbReference>
<gene>
    <name evidence="17" type="ORF">L484_006250</name>
</gene>
<keyword evidence="7" id="KW-0808">Transferase</keyword>
<dbReference type="Proteomes" id="UP000030645">
    <property type="component" value="Unassembled WGS sequence"/>
</dbReference>
<dbReference type="UniPathway" id="UPA00143"/>
<sequence length="726" mass="84322">MENQAVFGEGTCVNVVREEDEDEFRSCCEDEEVWKDTEEPVKEESKSDDSLDEFTVKMFFKGLSIDCFGDSSSGVSGIGVSMERSLDFPVIKVQKRLDFYVEEPVAEYLALMDGLMEASQNNIRRVYAFTDSELLYDQITNNKELEIPLLVALRERILEHTSKLDAFVLKCVPSADVVQPLKLAQVAMGVISFHAKGDSLLENCSICCEEKSYLMMITLKCSHKFCSHCMRTYADGKVQSSQVPIRCPQLKCKYYISSAECKSFLTSSSYECFEKALEEANVSHSDRIYCPFPNCSVLLDPHECLSARASSSSQSDNSCIECPVCQRFVCVDCGVPWHSSMSCEEYQNLPLEERDASDITLYRLAQNKRWRRCQQCRRMIELTQGCYHMTCWCGHEFCYSCGVEYRDGQQTCQCAFWDEDSSEDLVTQSLQESEQWAWETFNSLPMINAYSDQERSQLALIQRFLSGGFSLSDHHPYQSPPRCTDSYVDAMKDIHQLPWLERFVSVITLDRILFEPSFHTLRLFPSELILVDATYDSHFESRVLRVKKIAEYDIWDVDFRRRIIVWRLSEKDRKKSQTMVSGTRWMQRLRFSTSKVKSKDILELIHFDVWQAPVSFLGGARYFVSFIDDYSGRCWEYPIKTKANVFEVFEVFKARVELEYEKKIKCIRTDNEGEYTSDEFDAFCQQKDIKRQFTTAYILLKKFRIGRMKRIEKAEKGFKAYKSTFL</sequence>
<evidence type="ECO:0000256" key="1">
    <source>
        <dbReference type="ARBA" id="ARBA00001798"/>
    </source>
</evidence>
<dbReference type="InterPro" id="IPR036397">
    <property type="entry name" value="RNaseH_sf"/>
</dbReference>
<dbReference type="GO" id="GO:0004523">
    <property type="term" value="F:RNA-DNA hybrid ribonuclease activity"/>
    <property type="evidence" value="ECO:0007669"/>
    <property type="project" value="InterPro"/>
</dbReference>
<dbReference type="InterPro" id="IPR001584">
    <property type="entry name" value="Integrase_cat-core"/>
</dbReference>
<dbReference type="SMART" id="SM00647">
    <property type="entry name" value="IBR"/>
    <property type="match status" value="2"/>
</dbReference>
<dbReference type="Gene3D" id="1.20.120.1750">
    <property type="match status" value="1"/>
</dbReference>
<organism evidence="17 18">
    <name type="scientific">Morus notabilis</name>
    <dbReference type="NCBI Taxonomy" id="981085"/>
    <lineage>
        <taxon>Eukaryota</taxon>
        <taxon>Viridiplantae</taxon>
        <taxon>Streptophyta</taxon>
        <taxon>Embryophyta</taxon>
        <taxon>Tracheophyta</taxon>
        <taxon>Spermatophyta</taxon>
        <taxon>Magnoliopsida</taxon>
        <taxon>eudicotyledons</taxon>
        <taxon>Gunneridae</taxon>
        <taxon>Pentapetalae</taxon>
        <taxon>rosids</taxon>
        <taxon>fabids</taxon>
        <taxon>Rosales</taxon>
        <taxon>Moraceae</taxon>
        <taxon>Moreae</taxon>
        <taxon>Morus</taxon>
    </lineage>
</organism>
<dbReference type="PROSITE" id="PS00518">
    <property type="entry name" value="ZF_RING_1"/>
    <property type="match status" value="1"/>
</dbReference>
<protein>
    <recommendedName>
        <fullName evidence="6">RBR-type E3 ubiquitin transferase</fullName>
        <ecNumber evidence="6">2.3.2.31</ecNumber>
    </recommendedName>
</protein>
<feature type="domain" description="Integrase catalytic" evidence="15">
    <location>
        <begin position="602"/>
        <end position="726"/>
    </location>
</feature>
<dbReference type="STRING" id="981085.W9QRF6"/>
<dbReference type="Pfam" id="PF01485">
    <property type="entry name" value="IBR"/>
    <property type="match status" value="2"/>
</dbReference>
<keyword evidence="12" id="KW-0862">Zinc</keyword>
<dbReference type="InterPro" id="IPR002156">
    <property type="entry name" value="RNaseH_domain"/>
</dbReference>
<dbReference type="InterPro" id="IPR017907">
    <property type="entry name" value="Znf_RING_CS"/>
</dbReference>
<dbReference type="EMBL" id="KE344056">
    <property type="protein sequence ID" value="EXB51905.1"/>
    <property type="molecule type" value="Genomic_DNA"/>
</dbReference>
<dbReference type="eggNOG" id="KOG1812">
    <property type="taxonomic scope" value="Eukaryota"/>
</dbReference>
<evidence type="ECO:0000256" key="11">
    <source>
        <dbReference type="ARBA" id="ARBA00022786"/>
    </source>
</evidence>
<comment type="cofactor">
    <cofactor evidence="2">
        <name>Zn(2+)</name>
        <dbReference type="ChEBI" id="CHEBI:29105"/>
    </cofactor>
</comment>
<dbReference type="PROSITE" id="PS51873">
    <property type="entry name" value="TRIAD"/>
    <property type="match status" value="1"/>
</dbReference>
<dbReference type="InterPro" id="IPR001841">
    <property type="entry name" value="Znf_RING"/>
</dbReference>
<keyword evidence="10 13" id="KW-0863">Zinc-finger</keyword>
<dbReference type="AlphaFoldDB" id="W9QRF6"/>
<proteinExistence type="inferred from homology"/>
<dbReference type="SUPFAM" id="SSF53098">
    <property type="entry name" value="Ribonuclease H-like"/>
    <property type="match status" value="2"/>
</dbReference>
<accession>W9QRF6</accession>
<evidence type="ECO:0000259" key="14">
    <source>
        <dbReference type="PROSITE" id="PS50089"/>
    </source>
</evidence>
<evidence type="ECO:0000256" key="13">
    <source>
        <dbReference type="PROSITE-ProRule" id="PRU00175"/>
    </source>
</evidence>
<dbReference type="GO" id="GO:0015074">
    <property type="term" value="P:DNA integration"/>
    <property type="evidence" value="ECO:0007669"/>
    <property type="project" value="InterPro"/>
</dbReference>
<feature type="domain" description="RING-type" evidence="14">
    <location>
        <begin position="204"/>
        <end position="251"/>
    </location>
</feature>
<evidence type="ECO:0000256" key="3">
    <source>
        <dbReference type="ARBA" id="ARBA00003976"/>
    </source>
</evidence>
<comment type="similarity">
    <text evidence="5">Belongs to the RBR family. Ariadne subfamily.</text>
</comment>
<keyword evidence="9" id="KW-0677">Repeat</keyword>
<evidence type="ECO:0000256" key="12">
    <source>
        <dbReference type="ARBA" id="ARBA00022833"/>
    </source>
</evidence>
<dbReference type="FunFam" id="3.30.420.10:FF:000076">
    <property type="entry name" value="RBR-type E3 ubiquitin transferase"/>
    <property type="match status" value="1"/>
</dbReference>
<dbReference type="InterPro" id="IPR031127">
    <property type="entry name" value="E3_UB_ligase_RBR"/>
</dbReference>
<dbReference type="PROSITE" id="PS50089">
    <property type="entry name" value="ZF_RING_2"/>
    <property type="match status" value="1"/>
</dbReference>
<dbReference type="SUPFAM" id="SSF57850">
    <property type="entry name" value="RING/U-box"/>
    <property type="match status" value="2"/>
</dbReference>
<evidence type="ECO:0000256" key="7">
    <source>
        <dbReference type="ARBA" id="ARBA00022679"/>
    </source>
</evidence>
<comment type="pathway">
    <text evidence="4">Protein modification; protein ubiquitination.</text>
</comment>
<evidence type="ECO:0000256" key="10">
    <source>
        <dbReference type="ARBA" id="ARBA00022771"/>
    </source>
</evidence>
<evidence type="ECO:0000256" key="6">
    <source>
        <dbReference type="ARBA" id="ARBA00012251"/>
    </source>
</evidence>
<dbReference type="Pfam" id="PF00097">
    <property type="entry name" value="zf-C3HC4"/>
    <property type="match status" value="1"/>
</dbReference>
<dbReference type="eggNOG" id="KOG0017">
    <property type="taxonomic scope" value="Eukaryota"/>
</dbReference>
<evidence type="ECO:0000313" key="17">
    <source>
        <dbReference type="EMBL" id="EXB51905.1"/>
    </source>
</evidence>
<evidence type="ECO:0000259" key="15">
    <source>
        <dbReference type="PROSITE" id="PS50994"/>
    </source>
</evidence>
<dbReference type="FunFam" id="3.30.40.10:FF:000230">
    <property type="entry name" value="RBR-type E3 ubiquitin transferase"/>
    <property type="match status" value="1"/>
</dbReference>
<dbReference type="PROSITE" id="PS50994">
    <property type="entry name" value="INTEGRASE"/>
    <property type="match status" value="1"/>
</dbReference>
<dbReference type="Pfam" id="PF00665">
    <property type="entry name" value="rve"/>
    <property type="match status" value="1"/>
</dbReference>
<dbReference type="SMART" id="SM00184">
    <property type="entry name" value="RING"/>
    <property type="match status" value="2"/>
</dbReference>
<reference evidence="18" key="1">
    <citation type="submission" date="2013-01" db="EMBL/GenBank/DDBJ databases">
        <title>Draft Genome Sequence of a Mulberry Tree, Morus notabilis C.K. Schneid.</title>
        <authorList>
            <person name="He N."/>
            <person name="Zhao S."/>
        </authorList>
    </citation>
    <scope>NUCLEOTIDE SEQUENCE</scope>
</reference>
<dbReference type="GO" id="GO:0016567">
    <property type="term" value="P:protein ubiquitination"/>
    <property type="evidence" value="ECO:0007669"/>
    <property type="project" value="UniProtKB-UniPathway"/>
</dbReference>
<dbReference type="Pfam" id="PF13456">
    <property type="entry name" value="RVT_3"/>
    <property type="match status" value="1"/>
</dbReference>
<evidence type="ECO:0000256" key="5">
    <source>
        <dbReference type="ARBA" id="ARBA00005884"/>
    </source>
</evidence>
<feature type="domain" description="RING-type" evidence="16">
    <location>
        <begin position="200"/>
        <end position="418"/>
    </location>
</feature>
<dbReference type="GO" id="GO:0061630">
    <property type="term" value="F:ubiquitin protein ligase activity"/>
    <property type="evidence" value="ECO:0007669"/>
    <property type="project" value="UniProtKB-EC"/>
</dbReference>
<keyword evidence="8" id="KW-0479">Metal-binding</keyword>
<keyword evidence="18" id="KW-1185">Reference proteome</keyword>
<dbReference type="CDD" id="cd22582">
    <property type="entry name" value="BRcat_RBR_unk"/>
    <property type="match status" value="1"/>
</dbReference>
<dbReference type="InterPro" id="IPR044066">
    <property type="entry name" value="TRIAD_supradom"/>
</dbReference>
<dbReference type="FunFam" id="1.20.120.1750:FF:000021">
    <property type="entry name" value="RBR-type E3 ubiquitin transferase"/>
    <property type="match status" value="1"/>
</dbReference>
<dbReference type="PANTHER" id="PTHR11685">
    <property type="entry name" value="RBR FAMILY RING FINGER AND IBR DOMAIN-CONTAINING"/>
    <property type="match status" value="1"/>
</dbReference>
<dbReference type="CDD" id="cd22584">
    <property type="entry name" value="Rcat_RBR_unk"/>
    <property type="match status" value="1"/>
</dbReference>
<evidence type="ECO:0000313" key="18">
    <source>
        <dbReference type="Proteomes" id="UP000030645"/>
    </source>
</evidence>
<name>W9QRF6_9ROSA</name>
<dbReference type="InterPro" id="IPR012337">
    <property type="entry name" value="RNaseH-like_sf"/>
</dbReference>
<dbReference type="InterPro" id="IPR002867">
    <property type="entry name" value="IBR_dom"/>
</dbReference>
<dbReference type="EC" id="2.3.2.31" evidence="6"/>
<evidence type="ECO:0000256" key="2">
    <source>
        <dbReference type="ARBA" id="ARBA00001947"/>
    </source>
</evidence>
<dbReference type="InterPro" id="IPR013083">
    <property type="entry name" value="Znf_RING/FYVE/PHD"/>
</dbReference>
<dbReference type="InterPro" id="IPR018957">
    <property type="entry name" value="Znf_C3HC4_RING-type"/>
</dbReference>
<dbReference type="Gene3D" id="3.30.40.10">
    <property type="entry name" value="Zinc/RING finger domain, C3HC4 (zinc finger)"/>
    <property type="match status" value="1"/>
</dbReference>
<evidence type="ECO:0000256" key="9">
    <source>
        <dbReference type="ARBA" id="ARBA00022737"/>
    </source>
</evidence>
<evidence type="ECO:0000259" key="16">
    <source>
        <dbReference type="PROSITE" id="PS51873"/>
    </source>
</evidence>
<evidence type="ECO:0000256" key="8">
    <source>
        <dbReference type="ARBA" id="ARBA00022723"/>
    </source>
</evidence>